<feature type="compositionally biased region" description="Low complexity" evidence="5">
    <location>
        <begin position="202"/>
        <end position="216"/>
    </location>
</feature>
<dbReference type="InterPro" id="IPR006260">
    <property type="entry name" value="TonB/TolA_C"/>
</dbReference>
<evidence type="ECO:0000313" key="7">
    <source>
        <dbReference type="EMBL" id="AJZ56165.1"/>
    </source>
</evidence>
<dbReference type="Gene3D" id="3.30.1150.10">
    <property type="match status" value="1"/>
</dbReference>
<dbReference type="Proteomes" id="UP000032614">
    <property type="component" value="Plasmid pBIL"/>
</dbReference>
<dbReference type="GO" id="GO:0016020">
    <property type="term" value="C:membrane"/>
    <property type="evidence" value="ECO:0007669"/>
    <property type="project" value="UniProtKB-SubCell"/>
</dbReference>
<sequence>MAADMDTKYEGAVMVRLMSWAKSHNVKRTGLRVRSHATGIPGFPLRPPRARGIWLAFLLALTTHALLALFLFNGIRWQSRTPARADAQLWSAVPDMAPPHPQAPPAPAQLIPPPTHDEQADITLRERQRRKQVAAPRAAPTKPERQTAGQQQQSQLKREQAEQPLTTAQRMAEQQRELDVKQMSQMSREQAKQAAEQERTARLAALQAMAAEQPSAKGGLANRGTGSGGTAPSADYADRVRQRVRPNIIAPGAIEGNPVTVIAVRLRPGGVLLGATIQRSSGNAQWDDIALRAVQKSDPMPLDVNGQTPASFLITLQPKDGGG</sequence>
<name>A0AAU8T7Y8_9BURK</name>
<dbReference type="AlphaFoldDB" id="A0AAU8T7Y8"/>
<accession>A0AAU8T7Y8</accession>
<keyword evidence="2 6" id="KW-0812">Transmembrane</keyword>
<evidence type="ECO:0000313" key="8">
    <source>
        <dbReference type="Proteomes" id="UP000032614"/>
    </source>
</evidence>
<keyword evidence="4 6" id="KW-0472">Membrane</keyword>
<keyword evidence="7" id="KW-0614">Plasmid</keyword>
<proteinExistence type="predicted"/>
<evidence type="ECO:0000256" key="3">
    <source>
        <dbReference type="ARBA" id="ARBA00022989"/>
    </source>
</evidence>
<organism evidence="7 8">
    <name type="scientific">Paraburkholderia fungorum</name>
    <dbReference type="NCBI Taxonomy" id="134537"/>
    <lineage>
        <taxon>Bacteria</taxon>
        <taxon>Pseudomonadati</taxon>
        <taxon>Pseudomonadota</taxon>
        <taxon>Betaproteobacteria</taxon>
        <taxon>Burkholderiales</taxon>
        <taxon>Burkholderiaceae</taxon>
        <taxon>Paraburkholderia</taxon>
    </lineage>
</organism>
<dbReference type="EMBL" id="CP010024">
    <property type="protein sequence ID" value="AJZ56165.1"/>
    <property type="molecule type" value="Genomic_DNA"/>
</dbReference>
<comment type="subcellular location">
    <subcellularLocation>
        <location evidence="1">Membrane</location>
        <topology evidence="1">Single-pass membrane protein</topology>
    </subcellularLocation>
</comment>
<reference evidence="7 8" key="1">
    <citation type="journal article" date="2015" name="Genome Announc.">
        <title>Complete genome sequences for 59 burkholderia isolates, both pathogenic and near neighbor.</title>
        <authorList>
            <person name="Johnson S.L."/>
            <person name="Bishop-Lilly K.A."/>
            <person name="Ladner J.T."/>
            <person name="Daligault H.E."/>
            <person name="Davenport K.W."/>
            <person name="Jaissle J."/>
            <person name="Frey K.G."/>
            <person name="Koroleva G.I."/>
            <person name="Bruce D.C."/>
            <person name="Coyne S.R."/>
            <person name="Broomall S.M."/>
            <person name="Li P.E."/>
            <person name="Teshima H."/>
            <person name="Gibbons H.S."/>
            <person name="Palacios G.F."/>
            <person name="Rosenzweig C.N."/>
            <person name="Redden C.L."/>
            <person name="Xu Y."/>
            <person name="Minogue T.D."/>
            <person name="Chain P.S."/>
        </authorList>
    </citation>
    <scope>NUCLEOTIDE SEQUENCE [LARGE SCALE GENOMIC DNA]</scope>
    <source>
        <strain evidence="7 8">ATCC BAA-463</strain>
    </source>
</reference>
<feature type="transmembrane region" description="Helical" evidence="6">
    <location>
        <begin position="53"/>
        <end position="72"/>
    </location>
</feature>
<geneLocation type="plasmid" evidence="7 8">
    <name>pBIL</name>
</geneLocation>
<protein>
    <submittedName>
        <fullName evidence="7">Protein TolA</fullName>
    </submittedName>
</protein>
<evidence type="ECO:0000256" key="6">
    <source>
        <dbReference type="SAM" id="Phobius"/>
    </source>
</evidence>
<gene>
    <name evidence="7" type="primary">tolA</name>
    <name evidence="7" type="ORF">OI25_8261</name>
</gene>
<dbReference type="Pfam" id="PF13103">
    <property type="entry name" value="TonB_2"/>
    <property type="match status" value="1"/>
</dbReference>
<dbReference type="NCBIfam" id="TIGR01352">
    <property type="entry name" value="tonB_Cterm"/>
    <property type="match status" value="1"/>
</dbReference>
<feature type="region of interest" description="Disordered" evidence="5">
    <location>
        <begin position="93"/>
        <end position="234"/>
    </location>
</feature>
<feature type="compositionally biased region" description="Basic and acidic residues" evidence="5">
    <location>
        <begin position="115"/>
        <end position="126"/>
    </location>
</feature>
<evidence type="ECO:0000256" key="4">
    <source>
        <dbReference type="ARBA" id="ARBA00023136"/>
    </source>
</evidence>
<dbReference type="KEGG" id="bfn:OI25_8261"/>
<dbReference type="SUPFAM" id="SSF74653">
    <property type="entry name" value="TolA/TonB C-terminal domain"/>
    <property type="match status" value="1"/>
</dbReference>
<evidence type="ECO:0000256" key="1">
    <source>
        <dbReference type="ARBA" id="ARBA00004167"/>
    </source>
</evidence>
<evidence type="ECO:0000256" key="2">
    <source>
        <dbReference type="ARBA" id="ARBA00022692"/>
    </source>
</evidence>
<feature type="compositionally biased region" description="Basic and acidic residues" evidence="5">
    <location>
        <begin position="189"/>
        <end position="201"/>
    </location>
</feature>
<keyword evidence="3 6" id="KW-1133">Transmembrane helix</keyword>
<feature type="compositionally biased region" description="Pro residues" evidence="5">
    <location>
        <begin position="96"/>
        <end position="114"/>
    </location>
</feature>
<evidence type="ECO:0000256" key="5">
    <source>
        <dbReference type="SAM" id="MobiDB-lite"/>
    </source>
</evidence>